<reference evidence="5" key="1">
    <citation type="submission" date="2017-09" db="EMBL/GenBank/DDBJ databases">
        <title>FDA dAtabase for Regulatory Grade micrObial Sequences (FDA-ARGOS): Supporting development and validation of Infectious Disease Dx tests.</title>
        <authorList>
            <person name="Minogue T."/>
            <person name="Wolcott M."/>
            <person name="Wasieloski L."/>
            <person name="Aguilar W."/>
            <person name="Moore D."/>
            <person name="Tallon L."/>
            <person name="Sadzewicz L."/>
            <person name="Ott S."/>
            <person name="Zhao X."/>
            <person name="Nagaraj S."/>
            <person name="Vavikolanu K."/>
            <person name="Aluvathingal J."/>
            <person name="Nadendla S."/>
            <person name="Sichtig H."/>
        </authorList>
    </citation>
    <scope>NUCLEOTIDE SEQUENCE [LARGE SCALE GENOMIC DNA]</scope>
    <source>
        <strain evidence="5">FDAARGOS_390</strain>
    </source>
</reference>
<dbReference type="EMBL" id="PDDY01000002">
    <property type="protein sequence ID" value="PEH40612.1"/>
    <property type="molecule type" value="Genomic_DNA"/>
</dbReference>
<dbReference type="Proteomes" id="UP000220629">
    <property type="component" value="Unassembled WGS sequence"/>
</dbReference>
<dbReference type="GeneID" id="66462923"/>
<evidence type="ECO:0000256" key="2">
    <source>
        <dbReference type="ARBA" id="ARBA00023163"/>
    </source>
</evidence>
<dbReference type="Pfam" id="PF16509">
    <property type="entry name" value="KORA"/>
    <property type="match status" value="1"/>
</dbReference>
<proteinExistence type="predicted"/>
<dbReference type="RefSeq" id="WP_098153314.1">
    <property type="nucleotide sequence ID" value="NZ_CADEYK010000011.1"/>
</dbReference>
<keyword evidence="2" id="KW-0804">Transcription</keyword>
<organism evidence="4 5">
    <name type="scientific">Burkholderia gladioli</name>
    <name type="common">Pseudomonas marginata</name>
    <name type="synonym">Phytomonas marginata</name>
    <dbReference type="NCBI Taxonomy" id="28095"/>
    <lineage>
        <taxon>Bacteria</taxon>
        <taxon>Pseudomonadati</taxon>
        <taxon>Pseudomonadota</taxon>
        <taxon>Betaproteobacteria</taxon>
        <taxon>Burkholderiales</taxon>
        <taxon>Burkholderiaceae</taxon>
        <taxon>Burkholderia</taxon>
    </lineage>
</organism>
<dbReference type="AlphaFoldDB" id="A0A2A7SAU9"/>
<accession>A0A2A7SAU9</accession>
<sequence length="70" mass="7618">MTGEQFDLLTQLMRGTRESAANQAARAVLVDGCTQAEAMHATGATRSTVADAVKRYRSADEAIRRVYLSK</sequence>
<feature type="domain" description="TrfB transcriptional repressor protein" evidence="3">
    <location>
        <begin position="1"/>
        <end position="60"/>
    </location>
</feature>
<evidence type="ECO:0000256" key="1">
    <source>
        <dbReference type="ARBA" id="ARBA00023015"/>
    </source>
</evidence>
<evidence type="ECO:0000313" key="4">
    <source>
        <dbReference type="EMBL" id="PEH40612.1"/>
    </source>
</evidence>
<dbReference type="InterPro" id="IPR032428">
    <property type="entry name" value="TrfB"/>
</dbReference>
<dbReference type="Gene3D" id="1.10.10.2690">
    <property type="match status" value="1"/>
</dbReference>
<evidence type="ECO:0000259" key="3">
    <source>
        <dbReference type="Pfam" id="PF16509"/>
    </source>
</evidence>
<protein>
    <recommendedName>
        <fullName evidence="3">TrfB transcriptional repressor protein domain-containing protein</fullName>
    </recommendedName>
</protein>
<dbReference type="InterPro" id="IPR053721">
    <property type="entry name" value="Fimbrial_Adhesin_Reg"/>
</dbReference>
<evidence type="ECO:0000313" key="5">
    <source>
        <dbReference type="Proteomes" id="UP000220629"/>
    </source>
</evidence>
<comment type="caution">
    <text evidence="4">The sequence shown here is derived from an EMBL/GenBank/DDBJ whole genome shotgun (WGS) entry which is preliminary data.</text>
</comment>
<name>A0A2A7SAU9_BURGA</name>
<gene>
    <name evidence="4" type="ORF">CRM94_16560</name>
</gene>
<keyword evidence="1" id="KW-0805">Transcription regulation</keyword>